<evidence type="ECO:0000313" key="2">
    <source>
        <dbReference type="EMBL" id="UOQ85616.1"/>
    </source>
</evidence>
<organism evidence="2 3">
    <name type="scientific">Gracilibacillus salinarum</name>
    <dbReference type="NCBI Taxonomy" id="2932255"/>
    <lineage>
        <taxon>Bacteria</taxon>
        <taxon>Bacillati</taxon>
        <taxon>Bacillota</taxon>
        <taxon>Bacilli</taxon>
        <taxon>Bacillales</taxon>
        <taxon>Bacillaceae</taxon>
        <taxon>Gracilibacillus</taxon>
    </lineage>
</organism>
<dbReference type="SUPFAM" id="SSF55315">
    <property type="entry name" value="L30e-like"/>
    <property type="match status" value="1"/>
</dbReference>
<evidence type="ECO:0000313" key="3">
    <source>
        <dbReference type="Proteomes" id="UP000831537"/>
    </source>
</evidence>
<proteinExistence type="predicted"/>
<dbReference type="RefSeq" id="WP_244745691.1">
    <property type="nucleotide sequence ID" value="NZ_CP095071.1"/>
</dbReference>
<dbReference type="EMBL" id="CP095071">
    <property type="protein sequence ID" value="UOQ85616.1"/>
    <property type="molecule type" value="Genomic_DNA"/>
</dbReference>
<reference evidence="2 3" key="1">
    <citation type="submission" date="2022-04" db="EMBL/GenBank/DDBJ databases">
        <title>Gracilibacillus sp. isolated from saltern.</title>
        <authorList>
            <person name="Won M."/>
            <person name="Lee C.-M."/>
            <person name="Woen H.-Y."/>
            <person name="Kwon S.-W."/>
        </authorList>
    </citation>
    <scope>NUCLEOTIDE SEQUENCE [LARGE SCALE GENOMIC DNA]</scope>
    <source>
        <strain evidence="2 3">SSPM10-3</strain>
    </source>
</reference>
<accession>A0ABY4GMK6</accession>
<dbReference type="Proteomes" id="UP000831537">
    <property type="component" value="Chromosome"/>
</dbReference>
<keyword evidence="3" id="KW-1185">Reference proteome</keyword>
<sequence length="104" mass="11635">MNKAYLNIIGLANRAGKCTFGEELIVKEIQSKKARIVLIASDIGDQTKKKLTDKCTYYHIPFFFIDDRDTLSQAVGKSGRVAVSIHEQGFAKKLIALLDENFRG</sequence>
<dbReference type="Pfam" id="PF01248">
    <property type="entry name" value="Ribosomal_L7Ae"/>
    <property type="match status" value="1"/>
</dbReference>
<name>A0ABY4GMK6_9BACI</name>
<gene>
    <name evidence="2" type="ORF">MUN87_01535</name>
</gene>
<feature type="domain" description="Ribosomal protein eL8/eL30/eS12/Gadd45" evidence="1">
    <location>
        <begin position="9"/>
        <end position="94"/>
    </location>
</feature>
<dbReference type="InterPro" id="IPR004038">
    <property type="entry name" value="Ribosomal_eL8/eL30/eS12/Gad45"/>
</dbReference>
<dbReference type="InterPro" id="IPR029064">
    <property type="entry name" value="Ribosomal_eL30-like_sf"/>
</dbReference>
<protein>
    <submittedName>
        <fullName evidence="2">YlxQ family RNA-binding protein</fullName>
    </submittedName>
</protein>
<dbReference type="NCBIfam" id="NF005825">
    <property type="entry name" value="PRK07714.1"/>
    <property type="match status" value="1"/>
</dbReference>
<dbReference type="Gene3D" id="3.30.1330.30">
    <property type="match status" value="1"/>
</dbReference>
<evidence type="ECO:0000259" key="1">
    <source>
        <dbReference type="Pfam" id="PF01248"/>
    </source>
</evidence>